<dbReference type="Proteomes" id="UP000095621">
    <property type="component" value="Unassembled WGS sequence"/>
</dbReference>
<name>A0A174YT04_9FIRM</name>
<dbReference type="GO" id="GO:0006352">
    <property type="term" value="P:DNA-templated transcription initiation"/>
    <property type="evidence" value="ECO:0007669"/>
    <property type="project" value="InterPro"/>
</dbReference>
<dbReference type="GO" id="GO:0003677">
    <property type="term" value="F:DNA binding"/>
    <property type="evidence" value="ECO:0007669"/>
    <property type="project" value="InterPro"/>
</dbReference>
<dbReference type="EMBL" id="CZBU01000002">
    <property type="protein sequence ID" value="CUQ75829.1"/>
    <property type="molecule type" value="Genomic_DNA"/>
</dbReference>
<dbReference type="SUPFAM" id="SSF88659">
    <property type="entry name" value="Sigma3 and sigma4 domains of RNA polymerase sigma factors"/>
    <property type="match status" value="1"/>
</dbReference>
<dbReference type="InterPro" id="IPR036388">
    <property type="entry name" value="WH-like_DNA-bd_sf"/>
</dbReference>
<evidence type="ECO:0000313" key="2">
    <source>
        <dbReference type="EMBL" id="CUQ75829.1"/>
    </source>
</evidence>
<feature type="domain" description="RNA polymerase sigma factor 70 region 4 type 2" evidence="1">
    <location>
        <begin position="148"/>
        <end position="200"/>
    </location>
</feature>
<protein>
    <submittedName>
        <fullName evidence="2">RNA polymerase sigma factor, sigma-70 family</fullName>
    </submittedName>
</protein>
<dbReference type="Gene3D" id="1.10.10.10">
    <property type="entry name" value="Winged helix-like DNA-binding domain superfamily/Winged helix DNA-binding domain"/>
    <property type="match status" value="1"/>
</dbReference>
<accession>A0A174YT04</accession>
<sequence length="213" mass="24221">MPLRHRPAVFTPTTLLVSSSRKSPGERASTAARSALPSVEVCGICAAAMMTFSKQSEGMPMQTINLKQYYPFCKEDIFVEVSDEIVEAFLLDKRAEAARDRKMFRYKAFYSLDCNDGIENAAIGWAQPSPEDYLIEKEELAEYEELIRRLYEAISSLPPMQARRVHARYMLGMKVKDIAAMEGITPSQAGKSIHAALRRLRRYFARQKWTVNL</sequence>
<dbReference type="InterPro" id="IPR013249">
    <property type="entry name" value="RNA_pol_sigma70_r4_t2"/>
</dbReference>
<evidence type="ECO:0000313" key="3">
    <source>
        <dbReference type="Proteomes" id="UP000095621"/>
    </source>
</evidence>
<organism evidence="2 3">
    <name type="scientific">Lachnospira eligens</name>
    <dbReference type="NCBI Taxonomy" id="39485"/>
    <lineage>
        <taxon>Bacteria</taxon>
        <taxon>Bacillati</taxon>
        <taxon>Bacillota</taxon>
        <taxon>Clostridia</taxon>
        <taxon>Lachnospirales</taxon>
        <taxon>Lachnospiraceae</taxon>
        <taxon>Lachnospira</taxon>
    </lineage>
</organism>
<dbReference type="InterPro" id="IPR013324">
    <property type="entry name" value="RNA_pol_sigma_r3/r4-like"/>
</dbReference>
<gene>
    <name evidence="2" type="ORF">ERS852490_00718</name>
</gene>
<reference evidence="2 3" key="1">
    <citation type="submission" date="2015-09" db="EMBL/GenBank/DDBJ databases">
        <authorList>
            <consortium name="Pathogen Informatics"/>
        </authorList>
    </citation>
    <scope>NUCLEOTIDE SEQUENCE [LARGE SCALE GENOMIC DNA]</scope>
    <source>
        <strain evidence="2 3">2789STDY5834875</strain>
    </source>
</reference>
<dbReference type="Pfam" id="PF08281">
    <property type="entry name" value="Sigma70_r4_2"/>
    <property type="match status" value="1"/>
</dbReference>
<evidence type="ECO:0000259" key="1">
    <source>
        <dbReference type="Pfam" id="PF08281"/>
    </source>
</evidence>
<dbReference type="GO" id="GO:0016987">
    <property type="term" value="F:sigma factor activity"/>
    <property type="evidence" value="ECO:0007669"/>
    <property type="project" value="InterPro"/>
</dbReference>
<proteinExistence type="predicted"/>
<dbReference type="AlphaFoldDB" id="A0A174YT04"/>